<feature type="non-terminal residue" evidence="1">
    <location>
        <position position="1"/>
    </location>
</feature>
<evidence type="ECO:0000313" key="1">
    <source>
        <dbReference type="EMBL" id="KKL24545.1"/>
    </source>
</evidence>
<reference evidence="1" key="1">
    <citation type="journal article" date="2015" name="Nature">
        <title>Complex archaea that bridge the gap between prokaryotes and eukaryotes.</title>
        <authorList>
            <person name="Spang A."/>
            <person name="Saw J.H."/>
            <person name="Jorgensen S.L."/>
            <person name="Zaremba-Niedzwiedzka K."/>
            <person name="Martijn J."/>
            <person name="Lind A.E."/>
            <person name="van Eijk R."/>
            <person name="Schleper C."/>
            <person name="Guy L."/>
            <person name="Ettema T.J."/>
        </authorList>
    </citation>
    <scope>NUCLEOTIDE SEQUENCE</scope>
</reference>
<proteinExistence type="predicted"/>
<name>A0A0F9BRL4_9ZZZZ</name>
<sequence>DIKPWREMKNYAKSSTIRFFRTSQLDYNNEYVKLYYKLALMNSLLSRHVGKYVLKEIKPEYFFTSHGIYSTWAPAFQFLKNNGIKTIVYSATHDHSLNPQEIFTSSNYSVYFLSSSKFWLKYKNTPVTEEMKKTVKVYFQSRQQYATIDMKLLYSGKRSSFKIDKDDGYKYHISMFPNVIWDGNISARHKVFKDYRDWIFSTIDFVKERKDIMLYIKSHPSEVTVLKGSPRIVDIINNTINLKEIKNVHIIPPEININTYEFLSSGIDLGLVYDGYLAVEMPFLKIPTIMCVKGGYFAVEGGNFPITSKKQYFNYLGRIDSLLKEFHQNYPKYYENIVRFTYWYIFKSAIKMPTSCKNNLFQTDLLQLKKTI</sequence>
<dbReference type="EMBL" id="LAZR01036553">
    <property type="protein sequence ID" value="KKL24545.1"/>
    <property type="molecule type" value="Genomic_DNA"/>
</dbReference>
<organism evidence="1">
    <name type="scientific">marine sediment metagenome</name>
    <dbReference type="NCBI Taxonomy" id="412755"/>
    <lineage>
        <taxon>unclassified sequences</taxon>
        <taxon>metagenomes</taxon>
        <taxon>ecological metagenomes</taxon>
    </lineage>
</organism>
<dbReference type="AlphaFoldDB" id="A0A0F9BRL4"/>
<accession>A0A0F9BRL4</accession>
<gene>
    <name evidence="1" type="ORF">LCGC14_2414260</name>
</gene>
<evidence type="ECO:0008006" key="2">
    <source>
        <dbReference type="Google" id="ProtNLM"/>
    </source>
</evidence>
<comment type="caution">
    <text evidence="1">The sequence shown here is derived from an EMBL/GenBank/DDBJ whole genome shotgun (WGS) entry which is preliminary data.</text>
</comment>
<protein>
    <recommendedName>
        <fullName evidence="2">Capsule polysaccharide biosynthesis protein</fullName>
    </recommendedName>
</protein>